<keyword evidence="2" id="KW-1185">Reference proteome</keyword>
<dbReference type="EMBL" id="CP003167">
    <property type="protein sequence ID" value="AGB03463.1"/>
    <property type="molecule type" value="Genomic_DNA"/>
</dbReference>
<accession>L0HJG7</accession>
<dbReference type="STRING" id="593750.Metfor_2464"/>
<evidence type="ECO:0000313" key="2">
    <source>
        <dbReference type="Proteomes" id="UP000010824"/>
    </source>
</evidence>
<dbReference type="AlphaFoldDB" id="L0HJG7"/>
<organism evidence="1 2">
    <name type="scientific">Methanoregula formicica (strain DSM 22288 / NBRC 105244 / SMSP)</name>
    <dbReference type="NCBI Taxonomy" id="593750"/>
    <lineage>
        <taxon>Archaea</taxon>
        <taxon>Methanobacteriati</taxon>
        <taxon>Methanobacteriota</taxon>
        <taxon>Stenosarchaea group</taxon>
        <taxon>Methanomicrobia</taxon>
        <taxon>Methanomicrobiales</taxon>
        <taxon>Methanoregulaceae</taxon>
        <taxon>Methanoregula</taxon>
    </lineage>
</organism>
<dbReference type="HOGENOM" id="CLU_2165265_0_0_2"/>
<dbReference type="InParanoid" id="L0HJG7"/>
<evidence type="ECO:0000313" key="1">
    <source>
        <dbReference type="EMBL" id="AGB03463.1"/>
    </source>
</evidence>
<proteinExistence type="predicted"/>
<name>L0HJG7_METFS</name>
<reference evidence="2" key="1">
    <citation type="submission" date="2011-12" db="EMBL/GenBank/DDBJ databases">
        <title>Complete sequence of Methanoregula formicicum SMSP.</title>
        <authorList>
            <person name="Lucas S."/>
            <person name="Han J."/>
            <person name="Lapidus A."/>
            <person name="Cheng J.-F."/>
            <person name="Goodwin L."/>
            <person name="Pitluck S."/>
            <person name="Peters L."/>
            <person name="Ovchinnikova G."/>
            <person name="Teshima H."/>
            <person name="Detter J.C."/>
            <person name="Han C."/>
            <person name="Tapia R."/>
            <person name="Land M."/>
            <person name="Hauser L."/>
            <person name="Kyrpides N."/>
            <person name="Ivanova N."/>
            <person name="Pagani I."/>
            <person name="Imachi H."/>
            <person name="Tamaki H."/>
            <person name="Sekiguchi Y."/>
            <person name="Kamagata Y."/>
            <person name="Cadillo-Quiroz H."/>
            <person name="Zinder S."/>
            <person name="Liu W.-T."/>
            <person name="Woyke T."/>
        </authorList>
    </citation>
    <scope>NUCLEOTIDE SEQUENCE [LARGE SCALE GENOMIC DNA]</scope>
    <source>
        <strain evidence="2">DSM 22288 / NBRC 105244 / SMSP</strain>
    </source>
</reference>
<protein>
    <submittedName>
        <fullName evidence="1">Uncharacterized protein</fullName>
    </submittedName>
</protein>
<gene>
    <name evidence="1" type="ordered locus">Metfor_2464</name>
</gene>
<sequence length="110" mass="11805">MTAIKIAAKPDAKSGYISMPVPYCVFTLVNRNKAMNIYHANIAKTAAVPEASGDAGRARPGIRLVRPVERFSGIRSSGQYCCPEELTCTGTQMTAHRGVRGRFAADGMCP</sequence>
<dbReference type="KEGG" id="mfo:Metfor_2464"/>
<dbReference type="Proteomes" id="UP000010824">
    <property type="component" value="Chromosome"/>
</dbReference>
<reference evidence="1 2" key="2">
    <citation type="journal article" date="2014" name="Genome Announc.">
        <title>Complete Genome Sequence of Methanoregula formicica SMSPT, a Mesophilic Hydrogenotrophic Methanogen Isolated from a Methanogenic Upflow Anaerobic Sludge Blanket Reactor.</title>
        <authorList>
            <person name="Yamamoto K."/>
            <person name="Tamaki H."/>
            <person name="Cadillo-Quiroz H."/>
            <person name="Imachi H."/>
            <person name="Kyrpides N."/>
            <person name="Woyke T."/>
            <person name="Goodwin L."/>
            <person name="Zinder S.H."/>
            <person name="Kamagata Y."/>
            <person name="Liu W.T."/>
        </authorList>
    </citation>
    <scope>NUCLEOTIDE SEQUENCE [LARGE SCALE GENOMIC DNA]</scope>
    <source>
        <strain evidence="2">DSM 22288 / NBRC 105244 / SMSP</strain>
    </source>
</reference>